<name>A0A0R0LYZ0_9MICR</name>
<keyword evidence="1" id="KW-0812">Transmembrane</keyword>
<dbReference type="Proteomes" id="UP000051530">
    <property type="component" value="Unassembled WGS sequence"/>
</dbReference>
<reference evidence="2 3" key="1">
    <citation type="submission" date="2015-07" db="EMBL/GenBank/DDBJ databases">
        <title>The genome of Pseudoloma neurophilia, a relevant intracellular parasite of the zebrafish.</title>
        <authorList>
            <person name="Ndikumana S."/>
            <person name="Pelin A."/>
            <person name="Sanders J."/>
            <person name="Corradi N."/>
        </authorList>
    </citation>
    <scope>NUCLEOTIDE SEQUENCE [LARGE SCALE GENOMIC DNA]</scope>
    <source>
        <strain evidence="2 3">MK1</strain>
    </source>
</reference>
<dbReference type="EMBL" id="LGUB01001406">
    <property type="protein sequence ID" value="KRH91905.1"/>
    <property type="molecule type" value="Genomic_DNA"/>
</dbReference>
<dbReference type="AlphaFoldDB" id="A0A0R0LYZ0"/>
<proteinExistence type="predicted"/>
<organism evidence="2 3">
    <name type="scientific">Pseudoloma neurophilia</name>
    <dbReference type="NCBI Taxonomy" id="146866"/>
    <lineage>
        <taxon>Eukaryota</taxon>
        <taxon>Fungi</taxon>
        <taxon>Fungi incertae sedis</taxon>
        <taxon>Microsporidia</taxon>
        <taxon>Pseudoloma</taxon>
    </lineage>
</organism>
<comment type="caution">
    <text evidence="2">The sequence shown here is derived from an EMBL/GenBank/DDBJ whole genome shotgun (WGS) entry which is preliminary data.</text>
</comment>
<protein>
    <submittedName>
        <fullName evidence="2">Uncharacterized protein</fullName>
    </submittedName>
</protein>
<feature type="transmembrane region" description="Helical" evidence="1">
    <location>
        <begin position="6"/>
        <end position="27"/>
    </location>
</feature>
<feature type="non-terminal residue" evidence="2">
    <location>
        <position position="1"/>
    </location>
</feature>
<sequence length="65" mass="8115">IRLSKWNLFCFVCFSFCEGYNILHFSMCYFASTTKTFKIFLYIKKIFFITFYVYRLSRYRLLLEE</sequence>
<evidence type="ECO:0000313" key="3">
    <source>
        <dbReference type="Proteomes" id="UP000051530"/>
    </source>
</evidence>
<keyword evidence="3" id="KW-1185">Reference proteome</keyword>
<accession>A0A0R0LYZ0</accession>
<evidence type="ECO:0000313" key="2">
    <source>
        <dbReference type="EMBL" id="KRH91905.1"/>
    </source>
</evidence>
<keyword evidence="1" id="KW-0472">Membrane</keyword>
<gene>
    <name evidence="2" type="ORF">M153_193230003</name>
</gene>
<dbReference type="VEuPathDB" id="MicrosporidiaDB:M153_193230003"/>
<evidence type="ECO:0000256" key="1">
    <source>
        <dbReference type="SAM" id="Phobius"/>
    </source>
</evidence>
<keyword evidence="1" id="KW-1133">Transmembrane helix</keyword>
<feature type="transmembrane region" description="Helical" evidence="1">
    <location>
        <begin position="39"/>
        <end position="57"/>
    </location>
</feature>